<organism evidence="3 4">
    <name type="scientific">Durio zibethinus</name>
    <name type="common">Durian</name>
    <dbReference type="NCBI Taxonomy" id="66656"/>
    <lineage>
        <taxon>Eukaryota</taxon>
        <taxon>Viridiplantae</taxon>
        <taxon>Streptophyta</taxon>
        <taxon>Embryophyta</taxon>
        <taxon>Tracheophyta</taxon>
        <taxon>Spermatophyta</taxon>
        <taxon>Magnoliopsida</taxon>
        <taxon>eudicotyledons</taxon>
        <taxon>Gunneridae</taxon>
        <taxon>Pentapetalae</taxon>
        <taxon>rosids</taxon>
        <taxon>malvids</taxon>
        <taxon>Malvales</taxon>
        <taxon>Malvaceae</taxon>
        <taxon>Helicteroideae</taxon>
        <taxon>Durio</taxon>
    </lineage>
</organism>
<dbReference type="KEGG" id="dzi:111291327"/>
<dbReference type="Proteomes" id="UP000515121">
    <property type="component" value="Unplaced"/>
</dbReference>
<evidence type="ECO:0000313" key="4">
    <source>
        <dbReference type="RefSeq" id="XP_022738733.1"/>
    </source>
</evidence>
<dbReference type="RefSeq" id="XP_022738733.1">
    <property type="nucleotide sequence ID" value="XM_022882998.1"/>
</dbReference>
<gene>
    <name evidence="4" type="primary">LOC111291327</name>
</gene>
<name>A0A6P5YE41_DURZI</name>
<dbReference type="AlphaFoldDB" id="A0A6P5YE41"/>
<feature type="chain" id="PRO_5028313711" evidence="2">
    <location>
        <begin position="28"/>
        <end position="90"/>
    </location>
</feature>
<dbReference type="OrthoDB" id="1938149at2759"/>
<feature type="region of interest" description="Disordered" evidence="1">
    <location>
        <begin position="67"/>
        <end position="90"/>
    </location>
</feature>
<proteinExistence type="predicted"/>
<keyword evidence="2" id="KW-0732">Signal</keyword>
<sequence>MAHTANIFRLSLFMFLLLQQHFDLISASRSLAFRASPTPKDYLSKPGPPSVNLDNRFTINRFKKIEGEAFRPTSPGHSPGVGHYSPPSAP</sequence>
<reference evidence="4" key="1">
    <citation type="submission" date="2025-08" db="UniProtKB">
        <authorList>
            <consortium name="RefSeq"/>
        </authorList>
    </citation>
    <scope>IDENTIFICATION</scope>
    <source>
        <tissue evidence="4">Fruit stalk</tissue>
    </source>
</reference>
<evidence type="ECO:0000256" key="1">
    <source>
        <dbReference type="SAM" id="MobiDB-lite"/>
    </source>
</evidence>
<dbReference type="GeneID" id="111291327"/>
<protein>
    <submittedName>
        <fullName evidence="4">Precursor of CEP12</fullName>
    </submittedName>
</protein>
<evidence type="ECO:0000313" key="3">
    <source>
        <dbReference type="Proteomes" id="UP000515121"/>
    </source>
</evidence>
<keyword evidence="3" id="KW-1185">Reference proteome</keyword>
<accession>A0A6P5YE41</accession>
<evidence type="ECO:0000256" key="2">
    <source>
        <dbReference type="SAM" id="SignalP"/>
    </source>
</evidence>
<feature type="signal peptide" evidence="2">
    <location>
        <begin position="1"/>
        <end position="27"/>
    </location>
</feature>